<keyword evidence="3" id="KW-0143">Chaperone</keyword>
<dbReference type="InterPro" id="IPR043129">
    <property type="entry name" value="ATPase_NBD"/>
</dbReference>
<reference evidence="6" key="1">
    <citation type="submission" date="2015-07" db="EMBL/GenBank/DDBJ databases">
        <title>Adaptation to a free-living lifestyle via gene acquisitions in the diplomonad Trepomonas sp. PC1.</title>
        <authorList>
            <person name="Xu F."/>
            <person name="Jerlstrom-Hultqvist J."/>
            <person name="Kolisko M."/>
            <person name="Simpson A.G.B."/>
            <person name="Roger A.J."/>
            <person name="Svard S.G."/>
            <person name="Andersson J.O."/>
        </authorList>
    </citation>
    <scope>NUCLEOTIDE SEQUENCE</scope>
    <source>
        <strain evidence="6">PC1</strain>
    </source>
</reference>
<protein>
    <submittedName>
        <fullName evidence="6">Heat shock protein 70</fullName>
    </submittedName>
</protein>
<dbReference type="PANTHER" id="PTHR45639:SF3">
    <property type="entry name" value="HYPOXIA UP-REGULATED PROTEIN 1"/>
    <property type="match status" value="1"/>
</dbReference>
<organism evidence="6">
    <name type="scientific">Trepomonas sp. PC1</name>
    <dbReference type="NCBI Taxonomy" id="1076344"/>
    <lineage>
        <taxon>Eukaryota</taxon>
        <taxon>Metamonada</taxon>
        <taxon>Diplomonadida</taxon>
        <taxon>Hexamitidae</taxon>
        <taxon>Hexamitinae</taxon>
        <taxon>Trepomonas</taxon>
    </lineage>
</organism>
<proteinExistence type="predicted"/>
<sequence>LPISFQYDVIIDLGAATFQVGTLRRSGSGNPVEAILNSQSKRQSPTIVAYDGFEFHVGEHGAAFQKNNPGPIFKSFVNSLNEPIQYFAVDKDAKEIKQLDGQKAVILVTALVNHIVKNMVGKDDPIDITLIHPPSWSLTQLNAFKKIVDQIPNTMLYNTIPTPNAVVITHLSSRMKELGKEPFTHQYVVTDIGASTTEISIVEASSTNGKEVIAKLISNTDIQKGGNDITQCLIDKHITPHVDKASLKVQKRIFDSVERAKISLSGNSVVKLTIESVNNHKDFKTELTKEQVDTCVDQLFSEQIVQKVKETKQKLQENITDTFYLFYGGSSRVPHFQAKFEDIYKTYVLKTVNLDEGAIFGGAMVAAKTVPSLKMQTKFSSLDATRPFLMLGEEKILQLNPQMSKHKHSVNYPISKKLELATDSMILNVVTETAKWETDENGERKKRTSQSVNSDTIETQKFAEQLETVNYIAMTPEKETLFVYSCNLSFKEYKKHDVMRKYGQKNNAYAGMIKQQHFEDIKKEAEQFSKDTKELQEFLNKYQADKKIRDNIQILLNTTFSTDPSAIPNMTNASLVIVPAEKQTAVKKKDLPELTHQLDFSCSAIHNPKYAVNESVFKEAYDVVRESELVATKRVEYENAINQVETLTINGNDFIEKYKDNATAEEGNHTLYVSELDEVKVALNDAKHFMEYVYQLPKCSVLDCLKERVADLDLVIKKVVDNQNKIEKRFGSLECRNSTDEVFKTQFTKLEEAFNQSSNISNGLKGEQYNTSMENCMFIRALEIETDTVIDENQPELYSIKQLRKNIHRLVDTPTDKLNKMYFEDLFAIYEAKKNLTHMELHEFVQKSMVKKLKKATNQCGMLNASYQNLVRKTAEIEVKIQGHTQIKTAIETELSMRPELTCEQVKKYTEDIHQDAAELNKKKQDFEQELSKSRLEKIIDTLYKQAQDNKELNETRTFIIENQNDTSKIAQLLSNKTSQNVTENIAREVVTAEVIESLNTATVENLESKIEAIQDHCKDIIEDLKTKAEEAKKAAEEAEKVDKTEDSKKEEL</sequence>
<evidence type="ECO:0000313" key="6">
    <source>
        <dbReference type="EMBL" id="JAP90731.1"/>
    </source>
</evidence>
<dbReference type="AlphaFoldDB" id="A0A146K590"/>
<dbReference type="SUPFAM" id="SSF53067">
    <property type="entry name" value="Actin-like ATPase domain"/>
    <property type="match status" value="2"/>
</dbReference>
<keyword evidence="1" id="KW-0547">Nucleotide-binding</keyword>
<evidence type="ECO:0000256" key="4">
    <source>
        <dbReference type="SAM" id="Coils"/>
    </source>
</evidence>
<keyword evidence="4" id="KW-0175">Coiled coil</keyword>
<gene>
    <name evidence="6" type="ORF">TPC1_17879</name>
</gene>
<evidence type="ECO:0000256" key="5">
    <source>
        <dbReference type="SAM" id="MobiDB-lite"/>
    </source>
</evidence>
<dbReference type="EMBL" id="GDID01005875">
    <property type="protein sequence ID" value="JAP90731.1"/>
    <property type="molecule type" value="Transcribed_RNA"/>
</dbReference>
<keyword evidence="2" id="KW-0067">ATP-binding</keyword>
<dbReference type="InterPro" id="IPR013126">
    <property type="entry name" value="Hsp_70_fam"/>
</dbReference>
<dbReference type="GO" id="GO:0140662">
    <property type="term" value="F:ATP-dependent protein folding chaperone"/>
    <property type="evidence" value="ECO:0007669"/>
    <property type="project" value="InterPro"/>
</dbReference>
<dbReference type="GO" id="GO:0034663">
    <property type="term" value="C:endoplasmic reticulum chaperone complex"/>
    <property type="evidence" value="ECO:0007669"/>
    <property type="project" value="TreeGrafter"/>
</dbReference>
<evidence type="ECO:0000256" key="3">
    <source>
        <dbReference type="ARBA" id="ARBA00023186"/>
    </source>
</evidence>
<accession>A0A146K590</accession>
<evidence type="ECO:0000256" key="2">
    <source>
        <dbReference type="ARBA" id="ARBA00022840"/>
    </source>
</evidence>
<dbReference type="PANTHER" id="PTHR45639">
    <property type="entry name" value="HSC70CB, ISOFORM G-RELATED"/>
    <property type="match status" value="1"/>
</dbReference>
<keyword evidence="6" id="KW-0346">Stress response</keyword>
<name>A0A146K590_9EUKA</name>
<feature type="non-terminal residue" evidence="6">
    <location>
        <position position="1"/>
    </location>
</feature>
<dbReference type="Pfam" id="PF00012">
    <property type="entry name" value="HSP70"/>
    <property type="match status" value="1"/>
</dbReference>
<dbReference type="Gene3D" id="3.30.30.30">
    <property type="match status" value="1"/>
</dbReference>
<dbReference type="GO" id="GO:0005524">
    <property type="term" value="F:ATP binding"/>
    <property type="evidence" value="ECO:0007669"/>
    <property type="project" value="UniProtKB-KW"/>
</dbReference>
<dbReference type="GO" id="GO:0030968">
    <property type="term" value="P:endoplasmic reticulum unfolded protein response"/>
    <property type="evidence" value="ECO:0007669"/>
    <property type="project" value="TreeGrafter"/>
</dbReference>
<feature type="region of interest" description="Disordered" evidence="5">
    <location>
        <begin position="1030"/>
        <end position="1053"/>
    </location>
</feature>
<evidence type="ECO:0000256" key="1">
    <source>
        <dbReference type="ARBA" id="ARBA00022741"/>
    </source>
</evidence>
<dbReference type="Gene3D" id="3.90.640.10">
    <property type="entry name" value="Actin, Chain A, domain 4"/>
    <property type="match status" value="1"/>
</dbReference>
<dbReference type="Gene3D" id="3.30.420.40">
    <property type="match status" value="2"/>
</dbReference>
<feature type="coiled-coil region" evidence="4">
    <location>
        <begin position="910"/>
        <end position="937"/>
    </location>
</feature>